<evidence type="ECO:0000313" key="6">
    <source>
        <dbReference type="EMBL" id="KAK9805220.1"/>
    </source>
</evidence>
<keyword evidence="7" id="KW-1185">Reference proteome</keyword>
<feature type="domain" description="NAD(P)-binding" evidence="5">
    <location>
        <begin position="227"/>
        <end position="356"/>
    </location>
</feature>
<evidence type="ECO:0000256" key="3">
    <source>
        <dbReference type="ARBA" id="ARBA00011989"/>
    </source>
</evidence>
<organism evidence="6 7">
    <name type="scientific">[Myrmecia] bisecta</name>
    <dbReference type="NCBI Taxonomy" id="41462"/>
    <lineage>
        <taxon>Eukaryota</taxon>
        <taxon>Viridiplantae</taxon>
        <taxon>Chlorophyta</taxon>
        <taxon>core chlorophytes</taxon>
        <taxon>Trebouxiophyceae</taxon>
        <taxon>Trebouxiales</taxon>
        <taxon>Trebouxiaceae</taxon>
        <taxon>Myrmecia</taxon>
    </lineage>
</organism>
<comment type="cofactor">
    <cofactor evidence="1">
        <name>NADP(+)</name>
        <dbReference type="ChEBI" id="CHEBI:58349"/>
    </cofactor>
</comment>
<comment type="similarity">
    <text evidence="2">Belongs to the NAD(P)-dependent epimerase/dehydratase family. GDP-mannose 4,6-dehydratase subfamily.</text>
</comment>
<dbReference type="Pfam" id="PF16363">
    <property type="entry name" value="GDP_Man_Dehyd"/>
    <property type="match status" value="2"/>
</dbReference>
<dbReference type="GO" id="GO:0008446">
    <property type="term" value="F:GDP-mannose 4,6-dehydratase activity"/>
    <property type="evidence" value="ECO:0007669"/>
    <property type="project" value="UniProtKB-EC"/>
</dbReference>
<dbReference type="InterPro" id="IPR006368">
    <property type="entry name" value="GDP_Man_deHydtase"/>
</dbReference>
<dbReference type="InterPro" id="IPR036291">
    <property type="entry name" value="NAD(P)-bd_dom_sf"/>
</dbReference>
<dbReference type="Gene3D" id="3.90.25.10">
    <property type="entry name" value="UDP-galactose 4-epimerase, domain 1"/>
    <property type="match status" value="1"/>
</dbReference>
<dbReference type="FunFam" id="3.40.50.720:FF:000924">
    <property type="entry name" value="GDP-mannose 4,6 dehydratase"/>
    <property type="match status" value="1"/>
</dbReference>
<proteinExistence type="inferred from homology"/>
<accession>A0AAW1PA64</accession>
<feature type="domain" description="NAD(P)-binding" evidence="5">
    <location>
        <begin position="96"/>
        <end position="219"/>
    </location>
</feature>
<reference evidence="6 7" key="1">
    <citation type="journal article" date="2024" name="Nat. Commun.">
        <title>Phylogenomics reveals the evolutionary origins of lichenization in chlorophyte algae.</title>
        <authorList>
            <person name="Puginier C."/>
            <person name="Libourel C."/>
            <person name="Otte J."/>
            <person name="Skaloud P."/>
            <person name="Haon M."/>
            <person name="Grisel S."/>
            <person name="Petersen M."/>
            <person name="Berrin J.G."/>
            <person name="Delaux P.M."/>
            <person name="Dal Grande F."/>
            <person name="Keller J."/>
        </authorList>
    </citation>
    <scope>NUCLEOTIDE SEQUENCE [LARGE SCALE GENOMIC DNA]</scope>
    <source>
        <strain evidence="6 7">SAG 2043</strain>
    </source>
</reference>
<dbReference type="PANTHER" id="PTHR43715">
    <property type="entry name" value="GDP-MANNOSE 4,6-DEHYDRATASE"/>
    <property type="match status" value="1"/>
</dbReference>
<dbReference type="Gene3D" id="3.40.50.720">
    <property type="entry name" value="NAD(P)-binding Rossmann-like Domain"/>
    <property type="match status" value="2"/>
</dbReference>
<dbReference type="PANTHER" id="PTHR43715:SF1">
    <property type="entry name" value="GDP-MANNOSE 4,6 DEHYDRATASE"/>
    <property type="match status" value="1"/>
</dbReference>
<dbReference type="SUPFAM" id="SSF51735">
    <property type="entry name" value="NAD(P)-binding Rossmann-fold domains"/>
    <property type="match status" value="1"/>
</dbReference>
<gene>
    <name evidence="6" type="ORF">WJX72_006895</name>
</gene>
<dbReference type="AlphaFoldDB" id="A0AAW1PA64"/>
<dbReference type="EMBL" id="JALJOR010000016">
    <property type="protein sequence ID" value="KAK9805220.1"/>
    <property type="molecule type" value="Genomic_DNA"/>
</dbReference>
<dbReference type="InterPro" id="IPR016040">
    <property type="entry name" value="NAD(P)-bd_dom"/>
</dbReference>
<evidence type="ECO:0000256" key="1">
    <source>
        <dbReference type="ARBA" id="ARBA00001937"/>
    </source>
</evidence>
<evidence type="ECO:0000259" key="5">
    <source>
        <dbReference type="Pfam" id="PF16363"/>
    </source>
</evidence>
<keyword evidence="4" id="KW-0456">Lyase</keyword>
<dbReference type="GO" id="GO:0042351">
    <property type="term" value="P:'de novo' GDP-L-fucose biosynthetic process"/>
    <property type="evidence" value="ECO:0007669"/>
    <property type="project" value="TreeGrafter"/>
</dbReference>
<comment type="caution">
    <text evidence="6">The sequence shown here is derived from an EMBL/GenBank/DDBJ whole genome shotgun (WGS) entry which is preliminary data.</text>
</comment>
<sequence length="392" mass="42175">MKASACLVADSGEIPTCFPQKQPGLLSLAPHGQFNGSLFCASRQLLHLRSPSAPIYGSVAQNLCAEPPRYVDSLVRHTGKLGVGRFPGETTGKVALITGITGQDGSYLAEFLLGKGYTVHGMVRRSSTQMYPRLAHLLQPDHPHCPQLHIHFGDMTDHNSLCSVLRATMPEEIYNLAGYVQASFQMPLYTAGASGMGVLALLEATRTVGLAGTVRFYQAPKLQGGLQHDCLRLGNLDARRDWGHAADCVVCMWLMLQQPAADDFVIASGKTTSVRQFALWAFSAAGIDLRFEGTGLEECGIVEDGPLAGQVVLCIDPQFYRPAEVDLLLGDPSKATRELGWDPAQHISVEALVREMVEADLAAARLEKASLEAQEDACPTKPVDFASANGVC</sequence>
<dbReference type="EC" id="4.2.1.47" evidence="3"/>
<protein>
    <recommendedName>
        <fullName evidence="3">GDP-mannose 4,6-dehydratase</fullName>
        <ecNumber evidence="3">4.2.1.47</ecNumber>
    </recommendedName>
</protein>
<dbReference type="Proteomes" id="UP001489004">
    <property type="component" value="Unassembled WGS sequence"/>
</dbReference>
<evidence type="ECO:0000313" key="7">
    <source>
        <dbReference type="Proteomes" id="UP001489004"/>
    </source>
</evidence>
<evidence type="ECO:0000256" key="4">
    <source>
        <dbReference type="ARBA" id="ARBA00023239"/>
    </source>
</evidence>
<evidence type="ECO:0000256" key="2">
    <source>
        <dbReference type="ARBA" id="ARBA00009263"/>
    </source>
</evidence>
<name>A0AAW1PA64_9CHLO</name>